<dbReference type="InterPro" id="IPR036869">
    <property type="entry name" value="J_dom_sf"/>
</dbReference>
<feature type="domain" description="J" evidence="2">
    <location>
        <begin position="16"/>
        <end position="83"/>
    </location>
</feature>
<evidence type="ECO:0000313" key="4">
    <source>
        <dbReference type="Proteomes" id="UP000464178"/>
    </source>
</evidence>
<name>A0A6P2DER7_9BACT</name>
<protein>
    <recommendedName>
        <fullName evidence="2">J domain-containing protein</fullName>
    </recommendedName>
</protein>
<organism evidence="3 4">
    <name type="scientific">Gemmata massiliana</name>
    <dbReference type="NCBI Taxonomy" id="1210884"/>
    <lineage>
        <taxon>Bacteria</taxon>
        <taxon>Pseudomonadati</taxon>
        <taxon>Planctomycetota</taxon>
        <taxon>Planctomycetia</taxon>
        <taxon>Gemmatales</taxon>
        <taxon>Gemmataceae</taxon>
        <taxon>Gemmata</taxon>
    </lineage>
</organism>
<dbReference type="KEGG" id="gms:SOIL9_82850"/>
<accession>A0A6P2DER7</accession>
<dbReference type="EMBL" id="LR593886">
    <property type="protein sequence ID" value="VTS00136.1"/>
    <property type="molecule type" value="Genomic_DNA"/>
</dbReference>
<gene>
    <name evidence="3" type="ORF">SOIL9_82850</name>
</gene>
<dbReference type="PROSITE" id="PS50076">
    <property type="entry name" value="DNAJ_2"/>
    <property type="match status" value="1"/>
</dbReference>
<evidence type="ECO:0000256" key="1">
    <source>
        <dbReference type="SAM" id="MobiDB-lite"/>
    </source>
</evidence>
<reference evidence="3 4" key="1">
    <citation type="submission" date="2019-05" db="EMBL/GenBank/DDBJ databases">
        <authorList>
            <consortium name="Science for Life Laboratories"/>
        </authorList>
    </citation>
    <scope>NUCLEOTIDE SEQUENCE [LARGE SCALE GENOMIC DNA]</scope>
    <source>
        <strain evidence="3">Soil9</strain>
    </source>
</reference>
<sequence length="472" mass="51911">MDAPPLPDDPREWPTDPFALLGVPRSAREADLKCAYTRLIRKYKPEHAPDEFRRIREAYESAVEQSHWYRDAPPVRDTFRDFPLGPGASPEPPNPETSETPGQPHETQIDPAVLPAVADPVEEAWADAAAGRWADAYFALVALTNAHPDRADLPLRLYWLLALRPTLDDNRTRHDWLAAALTRAHLSGPATELYQRELVTDPQTALYGPYSQLLEAPGASGANLLALAAQRLAAAAPEGRWAKIELDLAALVLRAGELDEVQWLGYLTDLAGRTAYQRPAVAARCEALLAGLKHLELRHSWAFDRVDEQRAAAGVWQRATEVPEPIRRVVAAAWTGADIRAALRAASGWAAVDPGAALQKCDQVIGEGITILVAFARVLESKHHSAPIGPEFPPDLIRGLVRGHLANRSPDDHDYIVVRRSLIRLLVTERVDPDELAEACATDANYLVRAIAEHIQKDGALRLVYRAATVPD</sequence>
<feature type="region of interest" description="Disordered" evidence="1">
    <location>
        <begin position="73"/>
        <end position="108"/>
    </location>
</feature>
<dbReference type="Gene3D" id="1.10.287.110">
    <property type="entry name" value="DnaJ domain"/>
    <property type="match status" value="1"/>
</dbReference>
<dbReference type="RefSeq" id="WP_162672082.1">
    <property type="nucleotide sequence ID" value="NZ_LR593886.1"/>
</dbReference>
<dbReference type="InterPro" id="IPR001623">
    <property type="entry name" value="DnaJ_domain"/>
</dbReference>
<dbReference type="AlphaFoldDB" id="A0A6P2DER7"/>
<keyword evidence="4" id="KW-1185">Reference proteome</keyword>
<dbReference type="Proteomes" id="UP000464178">
    <property type="component" value="Chromosome"/>
</dbReference>
<dbReference type="SMART" id="SM00271">
    <property type="entry name" value="DnaJ"/>
    <property type="match status" value="1"/>
</dbReference>
<dbReference type="SUPFAM" id="SSF46565">
    <property type="entry name" value="Chaperone J-domain"/>
    <property type="match status" value="1"/>
</dbReference>
<proteinExistence type="predicted"/>
<evidence type="ECO:0000259" key="2">
    <source>
        <dbReference type="PROSITE" id="PS50076"/>
    </source>
</evidence>
<keyword evidence="3" id="KW-0346">Stress response</keyword>
<evidence type="ECO:0000313" key="3">
    <source>
        <dbReference type="EMBL" id="VTS00136.1"/>
    </source>
</evidence>